<sequence>VSGVTADHDTATAFASAWRRRTGAGVELSWEGRLHRLDALVPTRVVAGRVAVGWDRAEVVRWCEDFCVAVGEAPAASWAESRFADKEFTFWETPSDGLVAMAGTTPMLAGMVRVDPVYTPTHLRGRGYAGAVTTAVTRAALEAGATDVVLFTDPHNPTSNALYRRIGYVPIAEFTGYDFTVLEER</sequence>
<dbReference type="Gene3D" id="3.40.630.30">
    <property type="match status" value="1"/>
</dbReference>
<feature type="non-terminal residue" evidence="2">
    <location>
        <position position="1"/>
    </location>
</feature>
<dbReference type="SUPFAM" id="SSF55729">
    <property type="entry name" value="Acyl-CoA N-acyltransferases (Nat)"/>
    <property type="match status" value="1"/>
</dbReference>
<evidence type="ECO:0000313" key="3">
    <source>
        <dbReference type="Proteomes" id="UP001597045"/>
    </source>
</evidence>
<organism evidence="2 3">
    <name type="scientific">Kibdelosporangium lantanae</name>
    <dbReference type="NCBI Taxonomy" id="1497396"/>
    <lineage>
        <taxon>Bacteria</taxon>
        <taxon>Bacillati</taxon>
        <taxon>Actinomycetota</taxon>
        <taxon>Actinomycetes</taxon>
        <taxon>Pseudonocardiales</taxon>
        <taxon>Pseudonocardiaceae</taxon>
        <taxon>Kibdelosporangium</taxon>
    </lineage>
</organism>
<gene>
    <name evidence="2" type="ORF">ACFQ1S_34765</name>
</gene>
<dbReference type="EMBL" id="JBHTIS010002755">
    <property type="protein sequence ID" value="MFD1050324.1"/>
    <property type="molecule type" value="Genomic_DNA"/>
</dbReference>
<name>A0ABW3ML72_9PSEU</name>
<reference evidence="3" key="1">
    <citation type="journal article" date="2019" name="Int. J. Syst. Evol. Microbiol.">
        <title>The Global Catalogue of Microorganisms (GCM) 10K type strain sequencing project: providing services to taxonomists for standard genome sequencing and annotation.</title>
        <authorList>
            <consortium name="The Broad Institute Genomics Platform"/>
            <consortium name="The Broad Institute Genome Sequencing Center for Infectious Disease"/>
            <person name="Wu L."/>
            <person name="Ma J."/>
        </authorList>
    </citation>
    <scope>NUCLEOTIDE SEQUENCE [LARGE SCALE GENOMIC DNA]</scope>
    <source>
        <strain evidence="3">JCM 31486</strain>
    </source>
</reference>
<keyword evidence="3" id="KW-1185">Reference proteome</keyword>
<dbReference type="InterPro" id="IPR000182">
    <property type="entry name" value="GNAT_dom"/>
</dbReference>
<proteinExistence type="predicted"/>
<dbReference type="PROSITE" id="PS51186">
    <property type="entry name" value="GNAT"/>
    <property type="match status" value="1"/>
</dbReference>
<protein>
    <submittedName>
        <fullName evidence="2">GNAT family N-acetyltransferase</fullName>
    </submittedName>
</protein>
<evidence type="ECO:0000313" key="2">
    <source>
        <dbReference type="EMBL" id="MFD1050324.1"/>
    </source>
</evidence>
<dbReference type="InterPro" id="IPR016181">
    <property type="entry name" value="Acyl_CoA_acyltransferase"/>
</dbReference>
<dbReference type="Pfam" id="PF00583">
    <property type="entry name" value="Acetyltransf_1"/>
    <property type="match status" value="1"/>
</dbReference>
<evidence type="ECO:0000259" key="1">
    <source>
        <dbReference type="PROSITE" id="PS51186"/>
    </source>
</evidence>
<feature type="domain" description="N-acetyltransferase" evidence="1">
    <location>
        <begin position="49"/>
        <end position="185"/>
    </location>
</feature>
<accession>A0ABW3ML72</accession>
<dbReference type="Proteomes" id="UP001597045">
    <property type="component" value="Unassembled WGS sequence"/>
</dbReference>
<comment type="caution">
    <text evidence="2">The sequence shown here is derived from an EMBL/GenBank/DDBJ whole genome shotgun (WGS) entry which is preliminary data.</text>
</comment>